<reference evidence="6 7" key="1">
    <citation type="submission" date="2012-02" db="EMBL/GenBank/DDBJ databases">
        <title>Complete sequence of chromosome of Singulisphaera acidiphila DSM 18658.</title>
        <authorList>
            <consortium name="US DOE Joint Genome Institute (JGI-PGF)"/>
            <person name="Lucas S."/>
            <person name="Copeland A."/>
            <person name="Lapidus A."/>
            <person name="Glavina del Rio T."/>
            <person name="Dalin E."/>
            <person name="Tice H."/>
            <person name="Bruce D."/>
            <person name="Goodwin L."/>
            <person name="Pitluck S."/>
            <person name="Peters L."/>
            <person name="Ovchinnikova G."/>
            <person name="Chertkov O."/>
            <person name="Kyrpides N."/>
            <person name="Mavromatis K."/>
            <person name="Ivanova N."/>
            <person name="Brettin T."/>
            <person name="Detter J.C."/>
            <person name="Han C."/>
            <person name="Larimer F."/>
            <person name="Land M."/>
            <person name="Hauser L."/>
            <person name="Markowitz V."/>
            <person name="Cheng J.-F."/>
            <person name="Hugenholtz P."/>
            <person name="Woyke T."/>
            <person name="Wu D."/>
            <person name="Tindall B."/>
            <person name="Pomrenke H."/>
            <person name="Brambilla E."/>
            <person name="Klenk H.-P."/>
            <person name="Eisen J.A."/>
        </authorList>
    </citation>
    <scope>NUCLEOTIDE SEQUENCE [LARGE SCALE GENOMIC DNA]</scope>
    <source>
        <strain evidence="7">ATCC BAA-1392 / DSM 18658 / VKM B-2454 / MOB10</strain>
    </source>
</reference>
<feature type="domain" description="Calx-beta" evidence="5">
    <location>
        <begin position="147"/>
        <end position="246"/>
    </location>
</feature>
<dbReference type="GO" id="GO:0030001">
    <property type="term" value="P:metal ion transport"/>
    <property type="evidence" value="ECO:0007669"/>
    <property type="project" value="TreeGrafter"/>
</dbReference>
<accession>L0DG56</accession>
<dbReference type="GO" id="GO:0007154">
    <property type="term" value="P:cell communication"/>
    <property type="evidence" value="ECO:0007669"/>
    <property type="project" value="InterPro"/>
</dbReference>
<evidence type="ECO:0000259" key="5">
    <source>
        <dbReference type="SMART" id="SM00237"/>
    </source>
</evidence>
<dbReference type="GO" id="GO:0016020">
    <property type="term" value="C:membrane"/>
    <property type="evidence" value="ECO:0007669"/>
    <property type="project" value="InterPro"/>
</dbReference>
<dbReference type="STRING" id="886293.Sinac_4024"/>
<dbReference type="eggNOG" id="COG3291">
    <property type="taxonomic scope" value="Bacteria"/>
</dbReference>
<dbReference type="Proteomes" id="UP000010798">
    <property type="component" value="Chromosome"/>
</dbReference>
<proteinExistence type="predicted"/>
<keyword evidence="1" id="KW-0732">Signal</keyword>
<dbReference type="Gene3D" id="2.60.40.2030">
    <property type="match status" value="2"/>
</dbReference>
<keyword evidence="7" id="KW-1185">Reference proteome</keyword>
<dbReference type="EMBL" id="CP003364">
    <property type="protein sequence ID" value="AGA28247.1"/>
    <property type="molecule type" value="Genomic_DNA"/>
</dbReference>
<dbReference type="SMART" id="SM00237">
    <property type="entry name" value="Calx_beta"/>
    <property type="match status" value="2"/>
</dbReference>
<keyword evidence="3" id="KW-0106">Calcium</keyword>
<dbReference type="OrthoDB" id="220328at2"/>
<dbReference type="PANTHER" id="PTHR11878:SF65">
    <property type="entry name" value="NA_CA-EXCHANGE PROTEIN, ISOFORM G"/>
    <property type="match status" value="1"/>
</dbReference>
<evidence type="ECO:0000313" key="7">
    <source>
        <dbReference type="Proteomes" id="UP000010798"/>
    </source>
</evidence>
<dbReference type="InterPro" id="IPR003644">
    <property type="entry name" value="Calx_beta"/>
</dbReference>
<dbReference type="RefSeq" id="WP_015247377.1">
    <property type="nucleotide sequence ID" value="NC_019892.1"/>
</dbReference>
<dbReference type="InterPro" id="IPR051171">
    <property type="entry name" value="CaCA"/>
</dbReference>
<keyword evidence="2" id="KW-0677">Repeat</keyword>
<name>L0DG56_SINAD</name>
<evidence type="ECO:0000256" key="4">
    <source>
        <dbReference type="ARBA" id="ARBA00023065"/>
    </source>
</evidence>
<dbReference type="HOGENOM" id="CLU_956132_0_0_0"/>
<dbReference type="InterPro" id="IPR038081">
    <property type="entry name" value="CalX-like_sf"/>
</dbReference>
<dbReference type="KEGG" id="saci:Sinac_4024"/>
<sequence length="291" mass="30885">MWFRDHFSSLGHGCMPARHTTKARTPRQSRACLLDCEAFEDRIAPASLSVSDAVILEGNTGTQNAVVVVRLSAPSSTTVTVNYSTANGSAVAGSDYAATSGTLTFAPGQTSKSILVPVKGDRLAEQDETFSISLRGAKNATIRDGQGIVSILDNEPRFSIGTAVVEEGNAGTTLMTFTVMMAAPYDQEATVNFATQDYTATTADGDYVATAGTLRFAPGEMTKTITVVVNGDLRAEGDERFLVNLSGASANAQIVVAQANGYIADDDSAWYPPNYYEWNYYDSYSGGSAGW</sequence>
<dbReference type="AlphaFoldDB" id="L0DG56"/>
<evidence type="ECO:0000256" key="3">
    <source>
        <dbReference type="ARBA" id="ARBA00022837"/>
    </source>
</evidence>
<keyword evidence="4" id="KW-0406">Ion transport</keyword>
<evidence type="ECO:0000256" key="1">
    <source>
        <dbReference type="ARBA" id="ARBA00022729"/>
    </source>
</evidence>
<feature type="domain" description="Calx-beta" evidence="5">
    <location>
        <begin position="35"/>
        <end position="135"/>
    </location>
</feature>
<keyword evidence="4" id="KW-0813">Transport</keyword>
<gene>
    <name evidence="6" type="ordered locus">Sinac_4024</name>
</gene>
<organism evidence="6 7">
    <name type="scientific">Singulisphaera acidiphila (strain ATCC BAA-1392 / DSM 18658 / VKM B-2454 / MOB10)</name>
    <dbReference type="NCBI Taxonomy" id="886293"/>
    <lineage>
        <taxon>Bacteria</taxon>
        <taxon>Pseudomonadati</taxon>
        <taxon>Planctomycetota</taxon>
        <taxon>Planctomycetia</taxon>
        <taxon>Isosphaerales</taxon>
        <taxon>Isosphaeraceae</taxon>
        <taxon>Singulisphaera</taxon>
    </lineage>
</organism>
<evidence type="ECO:0000313" key="6">
    <source>
        <dbReference type="EMBL" id="AGA28247.1"/>
    </source>
</evidence>
<evidence type="ECO:0000256" key="2">
    <source>
        <dbReference type="ARBA" id="ARBA00022737"/>
    </source>
</evidence>
<dbReference type="SUPFAM" id="SSF141072">
    <property type="entry name" value="CalX-like"/>
    <property type="match status" value="2"/>
</dbReference>
<dbReference type="PANTHER" id="PTHR11878">
    <property type="entry name" value="SODIUM/CALCIUM EXCHANGER"/>
    <property type="match status" value="1"/>
</dbReference>
<protein>
    <submittedName>
        <fullName evidence="6">Calx-beta domain-containing protein</fullName>
    </submittedName>
</protein>
<dbReference type="Pfam" id="PF03160">
    <property type="entry name" value="Calx-beta"/>
    <property type="match status" value="2"/>
</dbReference>